<evidence type="ECO:0000313" key="2">
    <source>
        <dbReference type="Proteomes" id="UP000018418"/>
    </source>
</evidence>
<dbReference type="Proteomes" id="UP000018418">
    <property type="component" value="Unassembled WGS sequence"/>
</dbReference>
<dbReference type="EMBL" id="AYEU01000004">
    <property type="protein sequence ID" value="ESK52057.1"/>
    <property type="molecule type" value="Genomic_DNA"/>
</dbReference>
<dbReference type="AlphaFoldDB" id="V2UPZ4"/>
<evidence type="ECO:0000313" key="1">
    <source>
        <dbReference type="EMBL" id="ESK52057.1"/>
    </source>
</evidence>
<dbReference type="RefSeq" id="WP_004901391.1">
    <property type="nucleotide sequence ID" value="NZ_BBTI01000012.1"/>
</dbReference>
<sequence>MYKTDHVVKTWKYSASSHYLKIFYTDGSAVLFYSVPTFVYDNMLRVQNKTDFIERYLTYNLHFSSVALA</sequence>
<dbReference type="HOGENOM" id="CLU_188118_0_0_6"/>
<name>V2UPZ4_9GAMM</name>
<comment type="caution">
    <text evidence="1">The sequence shown here is derived from an EMBL/GenBank/DDBJ whole genome shotgun (WGS) entry which is preliminary data.</text>
</comment>
<accession>V2UPZ4</accession>
<dbReference type="OrthoDB" id="6697407at2"/>
<dbReference type="PATRIC" id="fig|1341683.3.peg.1143"/>
<organism evidence="1 2">
    <name type="scientific">Acinetobacter brisouii CIP 110357</name>
    <dbReference type="NCBI Taxonomy" id="1341683"/>
    <lineage>
        <taxon>Bacteria</taxon>
        <taxon>Pseudomonadati</taxon>
        <taxon>Pseudomonadota</taxon>
        <taxon>Gammaproteobacteria</taxon>
        <taxon>Moraxellales</taxon>
        <taxon>Moraxellaceae</taxon>
        <taxon>Acinetobacter</taxon>
    </lineage>
</organism>
<protein>
    <submittedName>
        <fullName evidence="1">Uncharacterized protein</fullName>
    </submittedName>
</protein>
<reference evidence="1 2" key="1">
    <citation type="submission" date="2013-10" db="EMBL/GenBank/DDBJ databases">
        <title>The Genome Sequence of Acinetobacter brisouii CIP 110357.</title>
        <authorList>
            <consortium name="The Broad Institute Genomics Platform"/>
            <consortium name="The Broad Institute Genome Sequencing Center for Infectious Disease"/>
            <person name="Cerqueira G."/>
            <person name="Feldgarden M."/>
            <person name="Courvalin P."/>
            <person name="Grillot-Courvalin C."/>
            <person name="Clermont D."/>
            <person name="Rocha E."/>
            <person name="Yoon E.-J."/>
            <person name="Nemec A."/>
            <person name="Young S.K."/>
            <person name="Zeng Q."/>
            <person name="Gargeya S."/>
            <person name="Fitzgerald M."/>
            <person name="Abouelleil A."/>
            <person name="Alvarado L."/>
            <person name="Berlin A.M."/>
            <person name="Chapman S.B."/>
            <person name="Gainer-Dewar J."/>
            <person name="Goldberg J."/>
            <person name="Gnerre S."/>
            <person name="Griggs A."/>
            <person name="Gujja S."/>
            <person name="Hansen M."/>
            <person name="Howarth C."/>
            <person name="Imamovic A."/>
            <person name="Ireland A."/>
            <person name="Larimer J."/>
            <person name="McCowan C."/>
            <person name="Murphy C."/>
            <person name="Pearson M."/>
            <person name="Poon T.W."/>
            <person name="Priest M."/>
            <person name="Roberts A."/>
            <person name="Saif S."/>
            <person name="Shea T."/>
            <person name="Sykes S."/>
            <person name="Wortman J."/>
            <person name="Nusbaum C."/>
            <person name="Birren B."/>
        </authorList>
    </citation>
    <scope>NUCLEOTIDE SEQUENCE [LARGE SCALE GENOMIC DNA]</scope>
    <source>
        <strain evidence="1 2">CIP 110357</strain>
    </source>
</reference>
<keyword evidence="2" id="KW-1185">Reference proteome</keyword>
<gene>
    <name evidence="1" type="ORF">P255_01153</name>
</gene>
<proteinExistence type="predicted"/>